<dbReference type="GO" id="GO:0004540">
    <property type="term" value="F:RNA nuclease activity"/>
    <property type="evidence" value="ECO:0007669"/>
    <property type="project" value="InterPro"/>
</dbReference>
<sequence length="62" mass="7440">MWDILNSASKIERWINNIEFEDFIKNELLVDAITRNLEIIGEASKYVPVEIREEYSEIPWKK</sequence>
<evidence type="ECO:0000313" key="6">
    <source>
        <dbReference type="EMBL" id="ABR56527.1"/>
    </source>
</evidence>
<keyword evidence="2" id="KW-1277">Toxin-antitoxin system</keyword>
<accession>A6UVK5</accession>
<evidence type="ECO:0000256" key="3">
    <source>
        <dbReference type="ARBA" id="ARBA00022722"/>
    </source>
</evidence>
<dbReference type="KEGG" id="mae:Maeo_0948"/>
<dbReference type="Pfam" id="PF01934">
    <property type="entry name" value="HepT-like"/>
    <property type="match status" value="1"/>
</dbReference>
<keyword evidence="4" id="KW-0547">Nucleotide-binding</keyword>
<evidence type="ECO:0000313" key="7">
    <source>
        <dbReference type="Proteomes" id="UP000001106"/>
    </source>
</evidence>
<dbReference type="STRING" id="419665.Maeo_0948"/>
<protein>
    <recommendedName>
        <fullName evidence="8">DUF86 domain-containing protein</fullName>
    </recommendedName>
</protein>
<evidence type="ECO:0000256" key="4">
    <source>
        <dbReference type="ARBA" id="ARBA00022741"/>
    </source>
</evidence>
<gene>
    <name evidence="6" type="ordered locus">Maeo_0948</name>
</gene>
<dbReference type="PANTHER" id="PTHR34139">
    <property type="entry name" value="UPF0331 PROTEIN MJ0127"/>
    <property type="match status" value="1"/>
</dbReference>
<dbReference type="Proteomes" id="UP000001106">
    <property type="component" value="Chromosome"/>
</dbReference>
<reference evidence="6" key="1">
    <citation type="submission" date="2007-06" db="EMBL/GenBank/DDBJ databases">
        <title>Complete sequence of Methanococcus aeolicus Nankai-3.</title>
        <authorList>
            <consortium name="US DOE Joint Genome Institute"/>
            <person name="Copeland A."/>
            <person name="Lucas S."/>
            <person name="Lapidus A."/>
            <person name="Barry K."/>
            <person name="Glavina del Rio T."/>
            <person name="Dalin E."/>
            <person name="Tice H."/>
            <person name="Pitluck S."/>
            <person name="Chain P."/>
            <person name="Malfatti S."/>
            <person name="Shin M."/>
            <person name="Vergez L."/>
            <person name="Schmutz J."/>
            <person name="Larimer F."/>
            <person name="Land M."/>
            <person name="Hauser L."/>
            <person name="Kyrpides N."/>
            <person name="Lykidis A."/>
            <person name="Sieprawska-Lupa M."/>
            <person name="Whitman W.B."/>
            <person name="Richardson P."/>
        </authorList>
    </citation>
    <scope>NUCLEOTIDE SEQUENCE [LARGE SCALE GENOMIC DNA]</scope>
    <source>
        <strain evidence="6">Nankai-3</strain>
    </source>
</reference>
<proteinExistence type="predicted"/>
<keyword evidence="1" id="KW-0597">Phosphoprotein</keyword>
<evidence type="ECO:0000256" key="1">
    <source>
        <dbReference type="ARBA" id="ARBA00022553"/>
    </source>
</evidence>
<keyword evidence="3" id="KW-0540">Nuclease</keyword>
<keyword evidence="5" id="KW-0378">Hydrolase</keyword>
<dbReference type="InterPro" id="IPR008201">
    <property type="entry name" value="HepT-like"/>
</dbReference>
<dbReference type="GO" id="GO:0016787">
    <property type="term" value="F:hydrolase activity"/>
    <property type="evidence" value="ECO:0007669"/>
    <property type="project" value="UniProtKB-KW"/>
</dbReference>
<evidence type="ECO:0008006" key="8">
    <source>
        <dbReference type="Google" id="ProtNLM"/>
    </source>
</evidence>
<dbReference type="GO" id="GO:0000166">
    <property type="term" value="F:nucleotide binding"/>
    <property type="evidence" value="ECO:0007669"/>
    <property type="project" value="UniProtKB-KW"/>
</dbReference>
<dbReference type="GO" id="GO:0110001">
    <property type="term" value="C:toxin-antitoxin complex"/>
    <property type="evidence" value="ECO:0007669"/>
    <property type="project" value="InterPro"/>
</dbReference>
<keyword evidence="7" id="KW-1185">Reference proteome</keyword>
<dbReference type="InterPro" id="IPR051813">
    <property type="entry name" value="HepT_RNase_toxin"/>
</dbReference>
<name>A6UVK5_META3</name>
<dbReference type="EMBL" id="CP000743">
    <property type="protein sequence ID" value="ABR56527.1"/>
    <property type="molecule type" value="Genomic_DNA"/>
</dbReference>
<dbReference type="eggNOG" id="arCOG05024">
    <property type="taxonomic scope" value="Archaea"/>
</dbReference>
<dbReference type="AlphaFoldDB" id="A6UVK5"/>
<dbReference type="HOGENOM" id="CLU_142825_4_1_2"/>
<evidence type="ECO:0000256" key="2">
    <source>
        <dbReference type="ARBA" id="ARBA00022649"/>
    </source>
</evidence>
<dbReference type="PANTHER" id="PTHR34139:SF1">
    <property type="entry name" value="RNASE MJ1380-RELATED"/>
    <property type="match status" value="1"/>
</dbReference>
<evidence type="ECO:0000256" key="5">
    <source>
        <dbReference type="ARBA" id="ARBA00022801"/>
    </source>
</evidence>
<organism evidence="6 7">
    <name type="scientific">Methanococcus aeolicus (strain ATCC BAA-1280 / DSM 17508 / OCM 812 / Nankai-3)</name>
    <dbReference type="NCBI Taxonomy" id="419665"/>
    <lineage>
        <taxon>Archaea</taxon>
        <taxon>Methanobacteriati</taxon>
        <taxon>Methanobacteriota</taxon>
        <taxon>Methanomada group</taxon>
        <taxon>Methanococci</taxon>
        <taxon>Methanococcales</taxon>
        <taxon>Methanococcaceae</taxon>
        <taxon>Methanococcus</taxon>
    </lineage>
</organism>